<proteinExistence type="predicted"/>
<sequence length="69" mass="7397">MQGSIELHGLHAIRIISDPSILLDNDFCATTTYRRPASKVTALAESEELCCSGGCTGMCVEMIGPVRLL</sequence>
<dbReference type="Proteomes" id="UP000219338">
    <property type="component" value="Unassembled WGS sequence"/>
</dbReference>
<organism evidence="1 2">
    <name type="scientific">Armillaria ostoyae</name>
    <name type="common">Armillaria root rot fungus</name>
    <dbReference type="NCBI Taxonomy" id="47428"/>
    <lineage>
        <taxon>Eukaryota</taxon>
        <taxon>Fungi</taxon>
        <taxon>Dikarya</taxon>
        <taxon>Basidiomycota</taxon>
        <taxon>Agaricomycotina</taxon>
        <taxon>Agaricomycetes</taxon>
        <taxon>Agaricomycetidae</taxon>
        <taxon>Agaricales</taxon>
        <taxon>Marasmiineae</taxon>
        <taxon>Physalacriaceae</taxon>
        <taxon>Armillaria</taxon>
    </lineage>
</organism>
<evidence type="ECO:0000313" key="1">
    <source>
        <dbReference type="EMBL" id="SJL13304.1"/>
    </source>
</evidence>
<accession>A0A284RX20</accession>
<dbReference type="AlphaFoldDB" id="A0A284RX20"/>
<dbReference type="EMBL" id="FUEG01000019">
    <property type="protein sequence ID" value="SJL13304.1"/>
    <property type="molecule type" value="Genomic_DNA"/>
</dbReference>
<keyword evidence="2" id="KW-1185">Reference proteome</keyword>
<gene>
    <name evidence="1" type="ORF">ARMOST_16744</name>
</gene>
<reference evidence="2" key="1">
    <citation type="journal article" date="2017" name="Nat. Ecol. Evol.">
        <title>Genome expansion and lineage-specific genetic innovations in the forest pathogenic fungi Armillaria.</title>
        <authorList>
            <person name="Sipos G."/>
            <person name="Prasanna A.N."/>
            <person name="Walter M.C."/>
            <person name="O'Connor E."/>
            <person name="Balint B."/>
            <person name="Krizsan K."/>
            <person name="Kiss B."/>
            <person name="Hess J."/>
            <person name="Varga T."/>
            <person name="Slot J."/>
            <person name="Riley R."/>
            <person name="Boka B."/>
            <person name="Rigling D."/>
            <person name="Barry K."/>
            <person name="Lee J."/>
            <person name="Mihaltcheva S."/>
            <person name="LaButti K."/>
            <person name="Lipzen A."/>
            <person name="Waldron R."/>
            <person name="Moloney N.M."/>
            <person name="Sperisen C."/>
            <person name="Kredics L."/>
            <person name="Vagvoelgyi C."/>
            <person name="Patrignani A."/>
            <person name="Fitzpatrick D."/>
            <person name="Nagy I."/>
            <person name="Doyle S."/>
            <person name="Anderson J.B."/>
            <person name="Grigoriev I.V."/>
            <person name="Gueldener U."/>
            <person name="Muensterkoetter M."/>
            <person name="Nagy L.G."/>
        </authorList>
    </citation>
    <scope>NUCLEOTIDE SEQUENCE [LARGE SCALE GENOMIC DNA]</scope>
    <source>
        <strain evidence="2">C18/9</strain>
    </source>
</reference>
<protein>
    <submittedName>
        <fullName evidence="1">Uncharacterized protein</fullName>
    </submittedName>
</protein>
<evidence type="ECO:0000313" key="2">
    <source>
        <dbReference type="Proteomes" id="UP000219338"/>
    </source>
</evidence>
<name>A0A284RX20_ARMOS</name>